<dbReference type="Proteomes" id="UP000230088">
    <property type="component" value="Unassembled WGS sequence"/>
</dbReference>
<protein>
    <submittedName>
        <fullName evidence="1">Uncharacterized protein</fullName>
    </submittedName>
</protein>
<evidence type="ECO:0000313" key="2">
    <source>
        <dbReference type="Proteomes" id="UP000230088"/>
    </source>
</evidence>
<organism evidence="1 2">
    <name type="scientific">Candidatus Nealsonbacteria bacterium CG08_land_8_20_14_0_20_38_20</name>
    <dbReference type="NCBI Taxonomy" id="1974705"/>
    <lineage>
        <taxon>Bacteria</taxon>
        <taxon>Candidatus Nealsoniibacteriota</taxon>
    </lineage>
</organism>
<sequence length="91" mass="10679">MPKPSKTSLTAFGEFDVLQSKTSVKVALLGKRAFADQQQNNTLNSEKFQDPRPRTFKKHRGNFKRNFIINRLEKPDFLCKNEKLRERKINL</sequence>
<comment type="caution">
    <text evidence="1">The sequence shown here is derived from an EMBL/GenBank/DDBJ whole genome shotgun (WGS) entry which is preliminary data.</text>
</comment>
<evidence type="ECO:0000313" key="1">
    <source>
        <dbReference type="EMBL" id="PIS39741.1"/>
    </source>
</evidence>
<name>A0A2H0YML7_9BACT</name>
<reference evidence="2" key="1">
    <citation type="submission" date="2017-09" db="EMBL/GenBank/DDBJ databases">
        <title>Depth-based differentiation of microbial function through sediment-hosted aquifers and enrichment of novel symbionts in the deep terrestrial subsurface.</title>
        <authorList>
            <person name="Probst A.J."/>
            <person name="Ladd B."/>
            <person name="Jarett J.K."/>
            <person name="Geller-Mcgrath D.E."/>
            <person name="Sieber C.M.K."/>
            <person name="Emerson J.B."/>
            <person name="Anantharaman K."/>
            <person name="Thomas B.C."/>
            <person name="Malmstrom R."/>
            <person name="Stieglmeier M."/>
            <person name="Klingl A."/>
            <person name="Woyke T."/>
            <person name="Ryan C.M."/>
            <person name="Banfield J.F."/>
        </authorList>
    </citation>
    <scope>NUCLEOTIDE SEQUENCE [LARGE SCALE GENOMIC DNA]</scope>
</reference>
<dbReference type="AlphaFoldDB" id="A0A2H0YML7"/>
<dbReference type="EMBL" id="PEYD01000006">
    <property type="protein sequence ID" value="PIS39741.1"/>
    <property type="molecule type" value="Genomic_DNA"/>
</dbReference>
<proteinExistence type="predicted"/>
<gene>
    <name evidence="1" type="ORF">COT33_00465</name>
</gene>
<accession>A0A2H0YML7</accession>